<dbReference type="SUPFAM" id="SSF88723">
    <property type="entry name" value="PIN domain-like"/>
    <property type="match status" value="1"/>
</dbReference>
<dbReference type="AlphaFoldDB" id="A0AAD0E678"/>
<keyword evidence="2" id="KW-0479">Metal-binding</keyword>
<evidence type="ECO:0000313" key="6">
    <source>
        <dbReference type="EMBL" id="ASY22032.1"/>
    </source>
</evidence>
<sequence>MSWYVDSSVILASVFEEPNSIELSSVLKDHPVTSRLSSVEVLRAVTKFNDLLLPRAQQLLTQFSFVDISNTILNRAESYSSEITVKAADAIHLATAETISPLIDGVITLDKQMVTNAQKLKLTLY</sequence>
<evidence type="ECO:0000256" key="2">
    <source>
        <dbReference type="ARBA" id="ARBA00022723"/>
    </source>
</evidence>
<keyword evidence="1" id="KW-0540">Nuclease</keyword>
<dbReference type="CDD" id="cd09874">
    <property type="entry name" value="PIN_MT3492-like"/>
    <property type="match status" value="1"/>
</dbReference>
<dbReference type="InterPro" id="IPR029060">
    <property type="entry name" value="PIN-like_dom_sf"/>
</dbReference>
<keyword evidence="3" id="KW-0378">Hydrolase</keyword>
<evidence type="ECO:0000256" key="1">
    <source>
        <dbReference type="ARBA" id="ARBA00022722"/>
    </source>
</evidence>
<keyword evidence="4" id="KW-0460">Magnesium</keyword>
<evidence type="ECO:0000256" key="4">
    <source>
        <dbReference type="ARBA" id="ARBA00022842"/>
    </source>
</evidence>
<dbReference type="GO" id="GO:0016787">
    <property type="term" value="F:hydrolase activity"/>
    <property type="evidence" value="ECO:0007669"/>
    <property type="project" value="UniProtKB-KW"/>
</dbReference>
<dbReference type="Pfam" id="PF01850">
    <property type="entry name" value="PIN"/>
    <property type="match status" value="1"/>
</dbReference>
<dbReference type="EMBL" id="CP016778">
    <property type="protein sequence ID" value="ASY22032.1"/>
    <property type="molecule type" value="Genomic_DNA"/>
</dbReference>
<feature type="domain" description="PIN" evidence="5">
    <location>
        <begin position="4"/>
        <end position="99"/>
    </location>
</feature>
<name>A0AAD0E678_9ACTN</name>
<proteinExistence type="predicted"/>
<protein>
    <submittedName>
        <fullName evidence="6">PIN domain-containing protein</fullName>
    </submittedName>
</protein>
<organism evidence="6 7">
    <name type="scientific">Candidatus Planktophila versatilis</name>
    <dbReference type="NCBI Taxonomy" id="1884905"/>
    <lineage>
        <taxon>Bacteria</taxon>
        <taxon>Bacillati</taxon>
        <taxon>Actinomycetota</taxon>
        <taxon>Actinomycetes</taxon>
        <taxon>Candidatus Nanopelagicales</taxon>
        <taxon>Candidatus Nanopelagicaceae</taxon>
        <taxon>Candidatus Planktophila</taxon>
    </lineage>
</organism>
<dbReference type="Gene3D" id="3.40.50.1010">
    <property type="entry name" value="5'-nuclease"/>
    <property type="match status" value="1"/>
</dbReference>
<dbReference type="InterPro" id="IPR002716">
    <property type="entry name" value="PIN_dom"/>
</dbReference>
<gene>
    <name evidence="6" type="ORF">A1sIIB76_00100</name>
</gene>
<reference evidence="6 7" key="1">
    <citation type="submission" date="2016-07" db="EMBL/GenBank/DDBJ databases">
        <title>High microdiversification within the ubiquitous acI lineage of Actinobacteria.</title>
        <authorList>
            <person name="Neuenschwander S.M."/>
            <person name="Salcher M."/>
            <person name="Ghai R."/>
            <person name="Pernthaler J."/>
        </authorList>
    </citation>
    <scope>NUCLEOTIDE SEQUENCE [LARGE SCALE GENOMIC DNA]</scope>
    <source>
        <strain evidence="6">MMS-IIB-76</strain>
    </source>
</reference>
<dbReference type="RefSeq" id="WP_095696650.1">
    <property type="nucleotide sequence ID" value="NZ_CP016778.1"/>
</dbReference>
<accession>A0AAD0E678</accession>
<evidence type="ECO:0000313" key="7">
    <source>
        <dbReference type="Proteomes" id="UP000217194"/>
    </source>
</evidence>
<evidence type="ECO:0000259" key="5">
    <source>
        <dbReference type="Pfam" id="PF01850"/>
    </source>
</evidence>
<evidence type="ECO:0000256" key="3">
    <source>
        <dbReference type="ARBA" id="ARBA00022801"/>
    </source>
</evidence>
<dbReference type="Proteomes" id="UP000217194">
    <property type="component" value="Chromosome"/>
</dbReference>
<dbReference type="GO" id="GO:0004518">
    <property type="term" value="F:nuclease activity"/>
    <property type="evidence" value="ECO:0007669"/>
    <property type="project" value="UniProtKB-KW"/>
</dbReference>
<dbReference type="GO" id="GO:0046872">
    <property type="term" value="F:metal ion binding"/>
    <property type="evidence" value="ECO:0007669"/>
    <property type="project" value="UniProtKB-KW"/>
</dbReference>